<reference evidence="1" key="1">
    <citation type="journal article" date="2020" name="Phytopathology">
        <title>Genome Sequence Resources of Colletotrichum truncatum, C. plurivorum, C. musicola, and C. sojae: Four Species Pathogenic to Soybean (Glycine max).</title>
        <authorList>
            <person name="Rogerio F."/>
            <person name="Boufleur T.R."/>
            <person name="Ciampi-Guillardi M."/>
            <person name="Sukno S.A."/>
            <person name="Thon M.R."/>
            <person name="Massola Junior N.S."/>
            <person name="Baroncelli R."/>
        </authorList>
    </citation>
    <scope>NUCLEOTIDE SEQUENCE</scope>
    <source>
        <strain evidence="1">LFN00145</strain>
    </source>
</reference>
<keyword evidence="2" id="KW-1185">Reference proteome</keyword>
<proteinExistence type="predicted"/>
<evidence type="ECO:0000313" key="1">
    <source>
        <dbReference type="EMBL" id="KAF6827626.1"/>
    </source>
</evidence>
<organism evidence="1 2">
    <name type="scientific">Colletotrichum plurivorum</name>
    <dbReference type="NCBI Taxonomy" id="2175906"/>
    <lineage>
        <taxon>Eukaryota</taxon>
        <taxon>Fungi</taxon>
        <taxon>Dikarya</taxon>
        <taxon>Ascomycota</taxon>
        <taxon>Pezizomycotina</taxon>
        <taxon>Sordariomycetes</taxon>
        <taxon>Hypocreomycetidae</taxon>
        <taxon>Glomerellales</taxon>
        <taxon>Glomerellaceae</taxon>
        <taxon>Colletotrichum</taxon>
        <taxon>Colletotrichum orchidearum species complex</taxon>
    </lineage>
</organism>
<evidence type="ECO:0000313" key="2">
    <source>
        <dbReference type="Proteomes" id="UP000654918"/>
    </source>
</evidence>
<sequence>MAHSPANVPAHFPPVPQAPGRLLIQRRASATNKKHGNINASNGAIGGAGHSNNTIIKDLIRRRARMPGKGVVNHLTVDEPVRLAASANQAEDTRGNVPPAPCLSLQNTLYDLDALVEPAPGCRRVTDGGQRSPADSFAQLQKQLIPEAVWIVARPECTQIMALFIPCLP</sequence>
<comment type="caution">
    <text evidence="1">The sequence shown here is derived from an EMBL/GenBank/DDBJ whole genome shotgun (WGS) entry which is preliminary data.</text>
</comment>
<dbReference type="Proteomes" id="UP000654918">
    <property type="component" value="Unassembled WGS sequence"/>
</dbReference>
<gene>
    <name evidence="1" type="ORF">CPLU01_08991</name>
</gene>
<dbReference type="EMBL" id="WIGO01000135">
    <property type="protein sequence ID" value="KAF6827626.1"/>
    <property type="molecule type" value="Genomic_DNA"/>
</dbReference>
<protein>
    <submittedName>
        <fullName evidence="1">Uncharacterized protein</fullName>
    </submittedName>
</protein>
<name>A0A8H6NCJ6_9PEZI</name>
<dbReference type="AlphaFoldDB" id="A0A8H6NCJ6"/>
<accession>A0A8H6NCJ6</accession>